<feature type="transmembrane region" description="Helical" evidence="1">
    <location>
        <begin position="37"/>
        <end position="59"/>
    </location>
</feature>
<dbReference type="AlphaFoldDB" id="A0A1Y2LDP8"/>
<dbReference type="OrthoDB" id="9804804at2"/>
<evidence type="ECO:0000259" key="2">
    <source>
        <dbReference type="Pfam" id="PF11127"/>
    </source>
</evidence>
<feature type="domain" description="Inner membrane protein YgaP-like transmembrane" evidence="2">
    <location>
        <begin position="1"/>
        <end position="71"/>
    </location>
</feature>
<dbReference type="EMBL" id="JFKB01000004">
    <property type="protein sequence ID" value="OSQ48860.1"/>
    <property type="molecule type" value="Genomic_DNA"/>
</dbReference>
<keyword evidence="1" id="KW-0472">Membrane</keyword>
<dbReference type="RefSeq" id="WP_085617641.1">
    <property type="nucleotide sequence ID" value="NZ_JBLXAE010000017.1"/>
</dbReference>
<keyword evidence="1" id="KW-1133">Transmembrane helix</keyword>
<evidence type="ECO:0000313" key="4">
    <source>
        <dbReference type="Proteomes" id="UP000193396"/>
    </source>
</evidence>
<dbReference type="Pfam" id="PF11127">
    <property type="entry name" value="YgaP-like_TM"/>
    <property type="match status" value="1"/>
</dbReference>
<evidence type="ECO:0000313" key="3">
    <source>
        <dbReference type="EMBL" id="OSQ48860.1"/>
    </source>
</evidence>
<dbReference type="STRING" id="1293890.TALK_08005"/>
<gene>
    <name evidence="3" type="ORF">TALK_08005</name>
</gene>
<keyword evidence="1 3" id="KW-0812">Transmembrane</keyword>
<name>A0A1Y2LDP8_9PROT</name>
<protein>
    <submittedName>
        <fullName evidence="3">Transmembrane protein</fullName>
    </submittedName>
</protein>
<dbReference type="Proteomes" id="UP000193396">
    <property type="component" value="Unassembled WGS sequence"/>
</dbReference>
<sequence length="78" mass="8252">MTNVGQVDRILRLVAGVVLLALPFVLAGETGPVSALGGFGWLSMVAGAVMLLTGAMRFCPIYRIFGLRTCPITKKTTL</sequence>
<keyword evidence="4" id="KW-1185">Reference proteome</keyword>
<accession>A0A1Y2LDP8</accession>
<dbReference type="InterPro" id="IPR021309">
    <property type="entry name" value="YgaP-like_TM"/>
</dbReference>
<reference evidence="3 4" key="1">
    <citation type="submission" date="2014-03" db="EMBL/GenBank/DDBJ databases">
        <title>The draft genome sequence of Thalassospira alkalitolerans JCM 18968.</title>
        <authorList>
            <person name="Lai Q."/>
            <person name="Shao Z."/>
        </authorList>
    </citation>
    <scope>NUCLEOTIDE SEQUENCE [LARGE SCALE GENOMIC DNA]</scope>
    <source>
        <strain evidence="3 4">JCM 18968</strain>
    </source>
</reference>
<organism evidence="3 4">
    <name type="scientific">Thalassospira alkalitolerans</name>
    <dbReference type="NCBI Taxonomy" id="1293890"/>
    <lineage>
        <taxon>Bacteria</taxon>
        <taxon>Pseudomonadati</taxon>
        <taxon>Pseudomonadota</taxon>
        <taxon>Alphaproteobacteria</taxon>
        <taxon>Rhodospirillales</taxon>
        <taxon>Thalassospiraceae</taxon>
        <taxon>Thalassospira</taxon>
    </lineage>
</organism>
<proteinExistence type="predicted"/>
<comment type="caution">
    <text evidence="3">The sequence shown here is derived from an EMBL/GenBank/DDBJ whole genome shotgun (WGS) entry which is preliminary data.</text>
</comment>
<evidence type="ECO:0000256" key="1">
    <source>
        <dbReference type="SAM" id="Phobius"/>
    </source>
</evidence>